<evidence type="ECO:0000256" key="1">
    <source>
        <dbReference type="ARBA" id="ARBA00022443"/>
    </source>
</evidence>
<evidence type="ECO:0000313" key="4">
    <source>
        <dbReference type="EMBL" id="CAF88467.1"/>
    </source>
</evidence>
<dbReference type="GO" id="GO:0005923">
    <property type="term" value="C:bicellular tight junction"/>
    <property type="evidence" value="ECO:0007669"/>
    <property type="project" value="TreeGrafter"/>
</dbReference>
<organism evidence="4">
    <name type="scientific">Tetraodon nigroviridis</name>
    <name type="common">Spotted green pufferfish</name>
    <name type="synonym">Chelonodon nigroviridis</name>
    <dbReference type="NCBI Taxonomy" id="99883"/>
    <lineage>
        <taxon>Eukaryota</taxon>
        <taxon>Metazoa</taxon>
        <taxon>Chordata</taxon>
        <taxon>Craniata</taxon>
        <taxon>Vertebrata</taxon>
        <taxon>Euteleostomi</taxon>
        <taxon>Actinopterygii</taxon>
        <taxon>Neopterygii</taxon>
        <taxon>Teleostei</taxon>
        <taxon>Neoteleostei</taxon>
        <taxon>Acanthomorphata</taxon>
        <taxon>Eupercaria</taxon>
        <taxon>Tetraodontiformes</taxon>
        <taxon>Tetradontoidea</taxon>
        <taxon>Tetraodontidae</taxon>
        <taxon>Tetraodon</taxon>
    </lineage>
</organism>
<feature type="non-terminal residue" evidence="4">
    <location>
        <position position="1"/>
    </location>
</feature>
<gene>
    <name evidence="4" type="ORF">GSTENG00001810001</name>
</gene>
<proteinExistence type="predicted"/>
<dbReference type="KEGG" id="tng:GSTEN00001810G001"/>
<dbReference type="Gene3D" id="2.30.30.40">
    <property type="entry name" value="SH3 Domains"/>
    <property type="match status" value="1"/>
</dbReference>
<dbReference type="Gene3D" id="3.40.50.300">
    <property type="entry name" value="P-loop containing nucleotide triphosphate hydrolases"/>
    <property type="match status" value="1"/>
</dbReference>
<reference evidence="4" key="1">
    <citation type="journal article" date="2004" name="Nature">
        <title>Genome duplication in the teleost fish Tetraodon nigroviridis reveals the early vertebrate proto-karyotype.</title>
        <authorList>
            <person name="Jaillon O."/>
            <person name="Aury J.-M."/>
            <person name="Brunet F."/>
            <person name="Petit J.-L."/>
            <person name="Stange-Thomann N."/>
            <person name="Mauceli E."/>
            <person name="Bouneau L."/>
            <person name="Fischer C."/>
            <person name="Ozouf-Costaz C."/>
            <person name="Bernot A."/>
            <person name="Nicaud S."/>
            <person name="Jaffe D."/>
            <person name="Fisher S."/>
            <person name="Lutfalla G."/>
            <person name="Dossat C."/>
            <person name="Segurens B."/>
            <person name="Dasilva C."/>
            <person name="Salanoubat M."/>
            <person name="Levy M."/>
            <person name="Boudet N."/>
            <person name="Castellano S."/>
            <person name="Anthouard V."/>
            <person name="Jubin C."/>
            <person name="Castelli V."/>
            <person name="Katinka M."/>
            <person name="Vacherie B."/>
            <person name="Biemont C."/>
            <person name="Skalli Z."/>
            <person name="Cattolico L."/>
            <person name="Poulain J."/>
            <person name="De Berardinis V."/>
            <person name="Cruaud C."/>
            <person name="Duprat S."/>
            <person name="Brottier P."/>
            <person name="Coutanceau J.-P."/>
            <person name="Gouzy J."/>
            <person name="Parra G."/>
            <person name="Lardier G."/>
            <person name="Chapple C."/>
            <person name="McKernan K.J."/>
            <person name="McEwan P."/>
            <person name="Bosak S."/>
            <person name="Kellis M."/>
            <person name="Volff J.-N."/>
            <person name="Guigo R."/>
            <person name="Zody M.C."/>
            <person name="Mesirov J."/>
            <person name="Lindblad-Toh K."/>
            <person name="Birren B."/>
            <person name="Nusbaum C."/>
            <person name="Kahn D."/>
            <person name="Robinson-Rechavi M."/>
            <person name="Laudet V."/>
            <person name="Schachter V."/>
            <person name="Quetier F."/>
            <person name="Saurin W."/>
            <person name="Scarpelli C."/>
            <person name="Wincker P."/>
            <person name="Lander E.S."/>
            <person name="Weissenbach J."/>
            <person name="Roest Crollius H."/>
        </authorList>
    </citation>
    <scope>NUCLEOTIDE SEQUENCE [LARGE SCALE GENOMIC DNA]</scope>
</reference>
<dbReference type="InterPro" id="IPR027417">
    <property type="entry name" value="P-loop_NTPase"/>
</dbReference>
<sequence length="218" mass="24015">LLSSSPTVAYNDILVSGRGDSFFIRTHFDYEKETPQSLAFCRGDIFKVVDTLYDGKLGNWLAIRIGKDKQLLEKGIVPNKSSRADGQRPELPQSCGGRPGGLLEAAGSAFPEEEGLRKSREYLSSQTLATRFPAYERVVLREAGFRRPVVLFGAIADVANEKLASEMPDLFVIAKTEPKDAGSKKSSGVVRLNTIRQIIEQVLEAVRYVTEVQVVVLP</sequence>
<dbReference type="OrthoDB" id="418634at2759"/>
<dbReference type="GO" id="GO:0005886">
    <property type="term" value="C:plasma membrane"/>
    <property type="evidence" value="ECO:0007669"/>
    <property type="project" value="TreeGrafter"/>
</dbReference>
<dbReference type="PANTHER" id="PTHR13865">
    <property type="entry name" value="TIGHT JUNCTION PROTEIN"/>
    <property type="match status" value="1"/>
</dbReference>
<feature type="region of interest" description="Disordered" evidence="2">
    <location>
        <begin position="77"/>
        <end position="98"/>
    </location>
</feature>
<feature type="domain" description="SH3" evidence="3">
    <location>
        <begin position="23"/>
        <end position="80"/>
    </location>
</feature>
<name>Q4TF65_TETNG</name>
<dbReference type="InterPro" id="IPR001452">
    <property type="entry name" value="SH3_domain"/>
</dbReference>
<dbReference type="GO" id="GO:0150105">
    <property type="term" value="P:protein localization to cell-cell junction"/>
    <property type="evidence" value="ECO:0007669"/>
    <property type="project" value="TreeGrafter"/>
</dbReference>
<feature type="non-terminal residue" evidence="4">
    <location>
        <position position="218"/>
    </location>
</feature>
<dbReference type="GO" id="GO:0090557">
    <property type="term" value="P:establishment of endothelial intestinal barrier"/>
    <property type="evidence" value="ECO:0007669"/>
    <property type="project" value="TreeGrafter"/>
</dbReference>
<keyword evidence="1" id="KW-0728">SH3 domain</keyword>
<dbReference type="GO" id="GO:0098609">
    <property type="term" value="P:cell-cell adhesion"/>
    <property type="evidence" value="ECO:0007669"/>
    <property type="project" value="TreeGrafter"/>
</dbReference>
<comment type="caution">
    <text evidence="4">The sequence shown here is derived from an EMBL/GenBank/DDBJ whole genome shotgun (WGS) entry which is preliminary data.</text>
</comment>
<dbReference type="EMBL" id="CAAE01004818">
    <property type="protein sequence ID" value="CAF88467.1"/>
    <property type="molecule type" value="Genomic_DNA"/>
</dbReference>
<dbReference type="AlphaFoldDB" id="Q4TF65"/>
<dbReference type="GO" id="GO:0050839">
    <property type="term" value="F:cell adhesion molecule binding"/>
    <property type="evidence" value="ECO:0007669"/>
    <property type="project" value="TreeGrafter"/>
</dbReference>
<evidence type="ECO:0000259" key="3">
    <source>
        <dbReference type="Pfam" id="PF07653"/>
    </source>
</evidence>
<dbReference type="GO" id="GO:1905605">
    <property type="term" value="P:positive regulation of blood-brain barrier permeability"/>
    <property type="evidence" value="ECO:0007669"/>
    <property type="project" value="TreeGrafter"/>
</dbReference>
<dbReference type="GO" id="GO:0045216">
    <property type="term" value="P:cell-cell junction organization"/>
    <property type="evidence" value="ECO:0007669"/>
    <property type="project" value="TreeGrafter"/>
</dbReference>
<accession>Q4TF65</accession>
<dbReference type="SUPFAM" id="SSF50044">
    <property type="entry name" value="SH3-domain"/>
    <property type="match status" value="1"/>
</dbReference>
<dbReference type="Pfam" id="PF07653">
    <property type="entry name" value="SH3_2"/>
    <property type="match status" value="1"/>
</dbReference>
<dbReference type="InterPro" id="IPR036028">
    <property type="entry name" value="SH3-like_dom_sf"/>
</dbReference>
<dbReference type="PANTHER" id="PTHR13865:SF26">
    <property type="entry name" value="TIGHT JUNCTION PROTEIN ZO-2"/>
    <property type="match status" value="1"/>
</dbReference>
<evidence type="ECO:0000256" key="2">
    <source>
        <dbReference type="SAM" id="MobiDB-lite"/>
    </source>
</evidence>
<reference evidence="4" key="2">
    <citation type="submission" date="2004-02" db="EMBL/GenBank/DDBJ databases">
        <authorList>
            <consortium name="Genoscope"/>
            <consortium name="Whitehead Institute Centre for Genome Research"/>
        </authorList>
    </citation>
    <scope>NUCLEOTIDE SEQUENCE</scope>
</reference>
<protein>
    <submittedName>
        <fullName evidence="4">(spotted green pufferfish) hypothetical protein</fullName>
    </submittedName>
</protein>